<dbReference type="STRING" id="478820.A0A196SCR5"/>
<comment type="similarity">
    <text evidence="2">Belongs to the GOSR1 family.</text>
</comment>
<dbReference type="GO" id="GO:0015031">
    <property type="term" value="P:protein transport"/>
    <property type="evidence" value="ECO:0007669"/>
    <property type="project" value="UniProtKB-KW"/>
</dbReference>
<name>A0A196SCR5_BLAHN</name>
<dbReference type="GO" id="GO:0005484">
    <property type="term" value="F:SNAP receptor activity"/>
    <property type="evidence" value="ECO:0007669"/>
    <property type="project" value="InterPro"/>
</dbReference>
<keyword evidence="7" id="KW-0333">Golgi apparatus</keyword>
<evidence type="ECO:0000256" key="11">
    <source>
        <dbReference type="SAM" id="Phobius"/>
    </source>
</evidence>
<dbReference type="PIRSF" id="PIRSF028865">
    <property type="entry name" value="Membrin-2"/>
    <property type="match status" value="1"/>
</dbReference>
<keyword evidence="4 11" id="KW-0812">Transmembrane</keyword>
<dbReference type="GO" id="GO:0048219">
    <property type="term" value="P:inter-Golgi cisterna vesicle-mediated transport"/>
    <property type="evidence" value="ECO:0007669"/>
    <property type="project" value="TreeGrafter"/>
</dbReference>
<dbReference type="GO" id="GO:0006888">
    <property type="term" value="P:endoplasmic reticulum to Golgi vesicle-mediated transport"/>
    <property type="evidence" value="ECO:0007669"/>
    <property type="project" value="InterPro"/>
</dbReference>
<accession>A0A196SCR5</accession>
<evidence type="ECO:0000256" key="7">
    <source>
        <dbReference type="ARBA" id="ARBA00023034"/>
    </source>
</evidence>
<keyword evidence="8 9" id="KW-0472">Membrane</keyword>
<evidence type="ECO:0000256" key="5">
    <source>
        <dbReference type="ARBA" id="ARBA00022927"/>
    </source>
</evidence>
<reference evidence="12 13" key="1">
    <citation type="submission" date="2016-05" db="EMBL/GenBank/DDBJ databases">
        <title>Nuclear genome of Blastocystis sp. subtype 1 NandII.</title>
        <authorList>
            <person name="Gentekaki E."/>
            <person name="Curtis B."/>
            <person name="Stairs C."/>
            <person name="Eme L."/>
            <person name="Herman E."/>
            <person name="Klimes V."/>
            <person name="Arias M.C."/>
            <person name="Elias M."/>
            <person name="Hilliou F."/>
            <person name="Klute M."/>
            <person name="Malik S.-B."/>
            <person name="Pightling A."/>
            <person name="Rachubinski R."/>
            <person name="Salas D."/>
            <person name="Schlacht A."/>
            <person name="Suga H."/>
            <person name="Archibald J."/>
            <person name="Ball S.G."/>
            <person name="Clark G."/>
            <person name="Dacks J."/>
            <person name="Van Der Giezen M."/>
            <person name="Tsaousis A."/>
            <person name="Roger A."/>
        </authorList>
    </citation>
    <scope>NUCLEOTIDE SEQUENCE [LARGE SCALE GENOMIC DNA]</scope>
    <source>
        <strain evidence="13">ATCC 50177 / NandII</strain>
    </source>
</reference>
<evidence type="ECO:0000256" key="6">
    <source>
        <dbReference type="ARBA" id="ARBA00022989"/>
    </source>
</evidence>
<dbReference type="Proteomes" id="UP000078348">
    <property type="component" value="Unassembled WGS sequence"/>
</dbReference>
<dbReference type="GO" id="GO:0005797">
    <property type="term" value="C:Golgi medial cisterna"/>
    <property type="evidence" value="ECO:0007669"/>
    <property type="project" value="TreeGrafter"/>
</dbReference>
<feature type="transmembrane region" description="Helical" evidence="11">
    <location>
        <begin position="201"/>
        <end position="219"/>
    </location>
</feature>
<evidence type="ECO:0000313" key="13">
    <source>
        <dbReference type="Proteomes" id="UP000078348"/>
    </source>
</evidence>
<dbReference type="PANTHER" id="PTHR21094:SF2">
    <property type="entry name" value="GOLGI SNAP RECEPTOR COMPLEX MEMBER 1"/>
    <property type="match status" value="1"/>
</dbReference>
<evidence type="ECO:0000256" key="1">
    <source>
        <dbReference type="ARBA" id="ARBA00004409"/>
    </source>
</evidence>
<comment type="caution">
    <text evidence="12">The sequence shown here is derived from an EMBL/GenBank/DDBJ whole genome shotgun (WGS) entry which is preliminary data.</text>
</comment>
<dbReference type="GO" id="GO:0031201">
    <property type="term" value="C:SNARE complex"/>
    <property type="evidence" value="ECO:0007669"/>
    <property type="project" value="TreeGrafter"/>
</dbReference>
<evidence type="ECO:0000313" key="12">
    <source>
        <dbReference type="EMBL" id="OAO14106.1"/>
    </source>
</evidence>
<feature type="coiled-coil region" evidence="10">
    <location>
        <begin position="116"/>
        <end position="143"/>
    </location>
</feature>
<evidence type="ECO:0000256" key="2">
    <source>
        <dbReference type="ARBA" id="ARBA00008473"/>
    </source>
</evidence>
<protein>
    <submittedName>
        <fullName evidence="12">V-SNARE protein</fullName>
    </submittedName>
</protein>
<evidence type="ECO:0000256" key="4">
    <source>
        <dbReference type="ARBA" id="ARBA00022692"/>
    </source>
</evidence>
<keyword evidence="10" id="KW-0175">Coiled coil</keyword>
<dbReference type="GO" id="GO:0000139">
    <property type="term" value="C:Golgi membrane"/>
    <property type="evidence" value="ECO:0007669"/>
    <property type="project" value="UniProtKB-SubCell"/>
</dbReference>
<dbReference type="EMBL" id="LXWW01000288">
    <property type="protein sequence ID" value="OAO14106.1"/>
    <property type="molecule type" value="Genomic_DNA"/>
</dbReference>
<keyword evidence="3 9" id="KW-0813">Transport</keyword>
<organism evidence="12 13">
    <name type="scientific">Blastocystis sp. subtype 1 (strain ATCC 50177 / NandII)</name>
    <dbReference type="NCBI Taxonomy" id="478820"/>
    <lineage>
        <taxon>Eukaryota</taxon>
        <taxon>Sar</taxon>
        <taxon>Stramenopiles</taxon>
        <taxon>Bigyra</taxon>
        <taxon>Opalozoa</taxon>
        <taxon>Opalinata</taxon>
        <taxon>Blastocystidae</taxon>
        <taxon>Blastocystis</taxon>
    </lineage>
</organism>
<evidence type="ECO:0000256" key="3">
    <source>
        <dbReference type="ARBA" id="ARBA00022448"/>
    </source>
</evidence>
<dbReference type="OrthoDB" id="422156at2759"/>
<dbReference type="GO" id="GO:0005801">
    <property type="term" value="C:cis-Golgi network"/>
    <property type="evidence" value="ECO:0007669"/>
    <property type="project" value="InterPro"/>
</dbReference>
<keyword evidence="6 11" id="KW-1133">Transmembrane helix</keyword>
<dbReference type="PANTHER" id="PTHR21094">
    <property type="entry name" value="GOS-28 SNARE- RELATED"/>
    <property type="match status" value="1"/>
</dbReference>
<dbReference type="Pfam" id="PF12352">
    <property type="entry name" value="V-SNARE_C"/>
    <property type="match status" value="1"/>
</dbReference>
<comment type="subcellular location">
    <subcellularLocation>
        <location evidence="1">Golgi apparatus membrane</location>
        <topology evidence="1">Single-pass type IV membrane protein</topology>
    </subcellularLocation>
</comment>
<evidence type="ECO:0000256" key="10">
    <source>
        <dbReference type="SAM" id="Coils"/>
    </source>
</evidence>
<keyword evidence="5 9" id="KW-0653">Protein transport</keyword>
<dbReference type="GO" id="GO:0006906">
    <property type="term" value="P:vesicle fusion"/>
    <property type="evidence" value="ECO:0007669"/>
    <property type="project" value="TreeGrafter"/>
</dbReference>
<dbReference type="AlphaFoldDB" id="A0A196SCR5"/>
<evidence type="ECO:0000256" key="9">
    <source>
        <dbReference type="PIRNR" id="PIRNR028865"/>
    </source>
</evidence>
<keyword evidence="13" id="KW-1185">Reference proteome</keyword>
<gene>
    <name evidence="12" type="ORF">AV274_4172</name>
</gene>
<evidence type="ECO:0000256" key="8">
    <source>
        <dbReference type="ARBA" id="ARBA00023136"/>
    </source>
</evidence>
<dbReference type="InterPro" id="IPR027027">
    <property type="entry name" value="GOSR2/Membrin/Bos1"/>
</dbReference>
<dbReference type="InterPro" id="IPR023601">
    <property type="entry name" value="Golgi_SNAP_su1"/>
</dbReference>
<proteinExistence type="inferred from homology"/>
<sequence length="220" mass="25514">MMESWNRKLSDARALEGRIQQSLQDLTRFISQLDNKSVDNETQTSCGQIITDELESLLQQYKSMVEELTTISETANDSTASMIVKRQKSVYRDFYREFNRQHENMQVKLERMSLLRQSAIRSITKEESEMQQLLKERASARSSLQMADRFIEQAAESHSNLLEQGRRLEAGKGRILSVSSRFPLANDLLNRIADRRNRENVIVAVVIACCIIFCIWYAFH</sequence>